<dbReference type="PROSITE" id="PS51387">
    <property type="entry name" value="FAD_PCMH"/>
    <property type="match status" value="1"/>
</dbReference>
<evidence type="ECO:0000313" key="10">
    <source>
        <dbReference type="Proteomes" id="UP000662973"/>
    </source>
</evidence>
<dbReference type="EC" id="1.1.2.4" evidence="7"/>
<keyword evidence="3" id="KW-0285">Flavoprotein</keyword>
<dbReference type="InterPro" id="IPR016169">
    <property type="entry name" value="FAD-bd_PCMH_sub2"/>
</dbReference>
<dbReference type="Gene3D" id="3.30.43.10">
    <property type="entry name" value="Uridine Diphospho-n-acetylenolpyruvylglucosamine Reductase, domain 2"/>
    <property type="match status" value="1"/>
</dbReference>
<dbReference type="InterPro" id="IPR017900">
    <property type="entry name" value="4Fe4S_Fe_S_CS"/>
</dbReference>
<evidence type="ECO:0000313" key="9">
    <source>
        <dbReference type="EMBL" id="QSG08740.1"/>
    </source>
</evidence>
<gene>
    <name evidence="9" type="primary">glcD2</name>
    <name evidence="9" type="ORF">HSR122_1343</name>
</gene>
<dbReference type="GO" id="GO:0008720">
    <property type="term" value="F:D-lactate dehydrogenase (NAD+) activity"/>
    <property type="evidence" value="ECO:0007669"/>
    <property type="project" value="TreeGrafter"/>
</dbReference>
<dbReference type="KEGG" id="hds:HSR122_1343"/>
<dbReference type="InterPro" id="IPR004017">
    <property type="entry name" value="Cys_rich_dom"/>
</dbReference>
<evidence type="ECO:0000256" key="2">
    <source>
        <dbReference type="ARBA" id="ARBA00008000"/>
    </source>
</evidence>
<dbReference type="GO" id="GO:1903457">
    <property type="term" value="P:lactate catabolic process"/>
    <property type="evidence" value="ECO:0007669"/>
    <property type="project" value="TreeGrafter"/>
</dbReference>
<dbReference type="Gene3D" id="3.30.70.2190">
    <property type="match status" value="1"/>
</dbReference>
<dbReference type="PANTHER" id="PTHR11748">
    <property type="entry name" value="D-LACTATE DEHYDROGENASE"/>
    <property type="match status" value="1"/>
</dbReference>
<dbReference type="Pfam" id="PF01565">
    <property type="entry name" value="FAD_binding_4"/>
    <property type="match status" value="1"/>
</dbReference>
<dbReference type="SUPFAM" id="SSF56176">
    <property type="entry name" value="FAD-binding/transporter-associated domain-like"/>
    <property type="match status" value="1"/>
</dbReference>
<evidence type="ECO:0000256" key="3">
    <source>
        <dbReference type="ARBA" id="ARBA00022630"/>
    </source>
</evidence>
<sequence length="1009" mass="110492">MSQKIHSDGVTDPAVDPRADYDYQSTATHREGFVSDLRARVDGDVRFDTYSRQLFATDASAYEQLPIGVVSPTSTADVVAVMEYCAQRDIPVLPRGGGTSLAGQAVNEAVVLDFKQYMDELLEIDPDAATARAQPGITIAHLDQALEPHDLKFAPDPAWGEKSVLGGAIGNNTTGAHSLKYGKTDAYIEECEVVLADGTRTTLGWVDVDSLADRARQAEEDGSPIEARLYAEVDRIVTEDAEEIEQRYPDLKRNVSGYNLDMLIDNARERGEVNLARLLAGSEGTLAIVTEATVSLEPIPNETAVVLLTYDGVIPAMRDVAPILEHDPSAVEVMDDVFLDLARDTSEFSDLVATLPEGTDSTLLVEFYAETAEQAREKVADLLADRLPGHDGAADASPDADGPDDVYASDALEAYDDERQAKFWKMRKAGLPILLSRTTDEKHWPFVEDTAVPPENLPEYVTGMREIFDEYDTFAAYYAHAGPGVLHIRPLLNLKAEDGVETMREMADQITDLVIEHGGSVSGEHGDGRARTKWNRKLYGEDLWETFRDLKSAFDPDWLLNPGNVCGDFDPGENLRYDASSTFDADFEPVLNWDNDNGFQGMVELCHGCGGCTGHQDTTGGVMCPTYRAADEEITSTRGRANMLRSAMNGNLPEDPFDDEFIHEVMGLCIGCKGCKNDCPSGVDMAKLKAEVVHEYHQREGTSLRDKLFANVETVLWLGSAFAPLSNWAMQVPGSGLVMEKALGIAQERDLPSFHRTTFRDWIDDRGGTRVPRASAARKALLIADPYTNYSHPYVGKAAVRVLEAANIHVEVPEEVSDSGRPAFSKSMLDHARATAEENIRALEPYVDDGWDIVTVEPSDAVMYQSDYLDLVPSDAAARIAANTYGVTEYIDVHELDRNVDFDPPEESLSYHGHCQQKATKKDHHAATVLRRAGYEVDAVDSACCGMAGSFGYEAEHVSMSKAIGSILFDQLDDSPADQPVAPGASCRSQLEEYEGEPPHPIEKVADAL</sequence>
<dbReference type="InterPro" id="IPR004113">
    <property type="entry name" value="FAD-bd_oxidored_4_C"/>
</dbReference>
<dbReference type="SUPFAM" id="SSF55103">
    <property type="entry name" value="FAD-linked oxidases, C-terminal domain"/>
    <property type="match status" value="1"/>
</dbReference>
<evidence type="ECO:0000256" key="1">
    <source>
        <dbReference type="ARBA" id="ARBA00001974"/>
    </source>
</evidence>
<dbReference type="Proteomes" id="UP000662973">
    <property type="component" value="Chromosome"/>
</dbReference>
<dbReference type="Pfam" id="PF02754">
    <property type="entry name" value="CCG"/>
    <property type="match status" value="1"/>
</dbReference>
<dbReference type="InterPro" id="IPR017896">
    <property type="entry name" value="4Fe4S_Fe-S-bd"/>
</dbReference>
<proteinExistence type="inferred from homology"/>
<dbReference type="InterPro" id="IPR006094">
    <property type="entry name" value="Oxid_FAD_bind_N"/>
</dbReference>
<dbReference type="InterPro" id="IPR016164">
    <property type="entry name" value="FAD-linked_Oxase-like_C"/>
</dbReference>
<dbReference type="RefSeq" id="WP_229111966.1">
    <property type="nucleotide sequence ID" value="NZ_CP064788.1"/>
</dbReference>
<dbReference type="Pfam" id="PF13183">
    <property type="entry name" value="Fer4_8"/>
    <property type="match status" value="1"/>
</dbReference>
<protein>
    <recommendedName>
        <fullName evidence="7">D-lactate dehydrogenase (cytochrome)</fullName>
        <ecNumber evidence="7">1.1.2.4</ecNumber>
    </recommendedName>
</protein>
<keyword evidence="6" id="KW-0560">Oxidoreductase</keyword>
<dbReference type="InterPro" id="IPR036318">
    <property type="entry name" value="FAD-bd_PCMH-like_sf"/>
</dbReference>
<dbReference type="Gene3D" id="3.30.465.10">
    <property type="match status" value="1"/>
</dbReference>
<reference evidence="9 10" key="1">
    <citation type="submission" date="2020-11" db="EMBL/GenBank/DDBJ databases">
        <title>Carbohydrate-dependent, anaerobic sulfur respiration: A novel catabolism in halophilic archaea.</title>
        <authorList>
            <person name="Sorokin D.Y."/>
            <person name="Messina E."/>
            <person name="Smedile F."/>
            <person name="La Cono V."/>
            <person name="Hallsworth J.E."/>
            <person name="Yakimov M.M."/>
        </authorList>
    </citation>
    <scope>NUCLEOTIDE SEQUENCE [LARGE SCALE GENOMIC DNA]</scope>
    <source>
        <strain evidence="9 10">HSR12-2</strain>
    </source>
</reference>
<dbReference type="Gene3D" id="3.30.70.2740">
    <property type="match status" value="1"/>
</dbReference>
<dbReference type="InterPro" id="IPR016167">
    <property type="entry name" value="FAD-bd_PCMH_sub1"/>
</dbReference>
<dbReference type="EMBL" id="CP064788">
    <property type="protein sequence ID" value="QSG08740.1"/>
    <property type="molecule type" value="Genomic_DNA"/>
</dbReference>
<dbReference type="InterPro" id="IPR016166">
    <property type="entry name" value="FAD-bd_PCMH"/>
</dbReference>
<dbReference type="SUPFAM" id="SSF46548">
    <property type="entry name" value="alpha-helical ferredoxin"/>
    <property type="match status" value="1"/>
</dbReference>
<accession>A0A897N2V8</accession>
<dbReference type="PROSITE" id="PS00198">
    <property type="entry name" value="4FE4S_FER_1"/>
    <property type="match status" value="1"/>
</dbReference>
<evidence type="ECO:0000256" key="7">
    <source>
        <dbReference type="ARBA" id="ARBA00038897"/>
    </source>
</evidence>
<dbReference type="GO" id="GO:0004458">
    <property type="term" value="F:D-lactate dehydrogenase (cytochrome) activity"/>
    <property type="evidence" value="ECO:0007669"/>
    <property type="project" value="UniProtKB-EC"/>
</dbReference>
<dbReference type="AlphaFoldDB" id="A0A897N2V8"/>
<comment type="cofactor">
    <cofactor evidence="1">
        <name>FAD</name>
        <dbReference type="ChEBI" id="CHEBI:57692"/>
    </cofactor>
</comment>
<evidence type="ECO:0000256" key="4">
    <source>
        <dbReference type="ARBA" id="ARBA00022827"/>
    </source>
</evidence>
<dbReference type="Pfam" id="PF02913">
    <property type="entry name" value="FAD-oxidase_C"/>
    <property type="match status" value="1"/>
</dbReference>
<evidence type="ECO:0000259" key="8">
    <source>
        <dbReference type="PROSITE" id="PS51387"/>
    </source>
</evidence>
<dbReference type="GeneID" id="68851982"/>
<keyword evidence="4" id="KW-0274">FAD</keyword>
<comment type="similarity">
    <text evidence="2">Belongs to the FAD-binding oxidoreductase/transferase type 4 family.</text>
</comment>
<dbReference type="PANTHER" id="PTHR11748:SF111">
    <property type="entry name" value="D-LACTATE DEHYDROGENASE, MITOCHONDRIAL-RELATED"/>
    <property type="match status" value="1"/>
</dbReference>
<keyword evidence="5" id="KW-0809">Transit peptide</keyword>
<organism evidence="9 10">
    <name type="scientific">Halapricum desulfuricans</name>
    <dbReference type="NCBI Taxonomy" id="2841257"/>
    <lineage>
        <taxon>Archaea</taxon>
        <taxon>Methanobacteriati</taxon>
        <taxon>Methanobacteriota</taxon>
        <taxon>Stenosarchaea group</taxon>
        <taxon>Halobacteria</taxon>
        <taxon>Halobacteriales</taxon>
        <taxon>Haloarculaceae</taxon>
        <taxon>Halapricum</taxon>
    </lineage>
</organism>
<evidence type="ECO:0000256" key="6">
    <source>
        <dbReference type="ARBA" id="ARBA00023002"/>
    </source>
</evidence>
<evidence type="ECO:0000256" key="5">
    <source>
        <dbReference type="ARBA" id="ARBA00022946"/>
    </source>
</evidence>
<name>A0A897N2V8_9EURY</name>
<keyword evidence="10" id="KW-1185">Reference proteome</keyword>
<dbReference type="GO" id="GO:0071949">
    <property type="term" value="F:FAD binding"/>
    <property type="evidence" value="ECO:0007669"/>
    <property type="project" value="InterPro"/>
</dbReference>
<feature type="domain" description="FAD-binding PCMH-type" evidence="8">
    <location>
        <begin position="62"/>
        <end position="299"/>
    </location>
</feature>